<protein>
    <submittedName>
        <fullName evidence="5">ABC transporter ATP-binding protein</fullName>
    </submittedName>
</protein>
<dbReference type="InterPro" id="IPR051120">
    <property type="entry name" value="ABC_AA/LPS_Transport"/>
</dbReference>
<evidence type="ECO:0000259" key="4">
    <source>
        <dbReference type="PROSITE" id="PS50893"/>
    </source>
</evidence>
<dbReference type="Pfam" id="PF00005">
    <property type="entry name" value="ABC_tran"/>
    <property type="match status" value="1"/>
</dbReference>
<dbReference type="OrthoDB" id="9806149at2"/>
<evidence type="ECO:0000256" key="1">
    <source>
        <dbReference type="ARBA" id="ARBA00022448"/>
    </source>
</evidence>
<dbReference type="GO" id="GO:1903806">
    <property type="term" value="P:L-isoleucine import across plasma membrane"/>
    <property type="evidence" value="ECO:0007669"/>
    <property type="project" value="TreeGrafter"/>
</dbReference>
<keyword evidence="3 5" id="KW-0067">ATP-binding</keyword>
<reference evidence="5 6" key="1">
    <citation type="submission" date="2019-06" db="EMBL/GenBank/DDBJ databases">
        <title>YIM 131921 draft genome.</title>
        <authorList>
            <person name="Jiang L."/>
        </authorList>
    </citation>
    <scope>NUCLEOTIDE SEQUENCE [LARGE SCALE GENOMIC DNA]</scope>
    <source>
        <strain evidence="5 6">YIM 131921</strain>
    </source>
</reference>
<dbReference type="GO" id="GO:0016887">
    <property type="term" value="F:ATP hydrolysis activity"/>
    <property type="evidence" value="ECO:0007669"/>
    <property type="project" value="InterPro"/>
</dbReference>
<organism evidence="5 6">
    <name type="scientific">Rubellimicrobium rubrum</name>
    <dbReference type="NCBI Taxonomy" id="2585369"/>
    <lineage>
        <taxon>Bacteria</taxon>
        <taxon>Pseudomonadati</taxon>
        <taxon>Pseudomonadota</taxon>
        <taxon>Alphaproteobacteria</taxon>
        <taxon>Rhodobacterales</taxon>
        <taxon>Roseobacteraceae</taxon>
        <taxon>Rubellimicrobium</taxon>
    </lineage>
</organism>
<dbReference type="InterPro" id="IPR003439">
    <property type="entry name" value="ABC_transporter-like_ATP-bd"/>
</dbReference>
<dbReference type="Proteomes" id="UP000305887">
    <property type="component" value="Unassembled WGS sequence"/>
</dbReference>
<dbReference type="GO" id="GO:0015192">
    <property type="term" value="F:L-phenylalanine transmembrane transporter activity"/>
    <property type="evidence" value="ECO:0007669"/>
    <property type="project" value="TreeGrafter"/>
</dbReference>
<name>A0A5C4MII5_9RHOB</name>
<dbReference type="SMART" id="SM00382">
    <property type="entry name" value="AAA"/>
    <property type="match status" value="1"/>
</dbReference>
<evidence type="ECO:0000313" key="6">
    <source>
        <dbReference type="Proteomes" id="UP000305887"/>
    </source>
</evidence>
<dbReference type="GO" id="GO:0015808">
    <property type="term" value="P:L-alanine transport"/>
    <property type="evidence" value="ECO:0007669"/>
    <property type="project" value="TreeGrafter"/>
</dbReference>
<comment type="caution">
    <text evidence="5">The sequence shown here is derived from an EMBL/GenBank/DDBJ whole genome shotgun (WGS) entry which is preliminary data.</text>
</comment>
<dbReference type="PANTHER" id="PTHR45772">
    <property type="entry name" value="CONSERVED COMPONENT OF ABC TRANSPORTER FOR NATURAL AMINO ACIDS-RELATED"/>
    <property type="match status" value="1"/>
</dbReference>
<dbReference type="GO" id="GO:1903805">
    <property type="term" value="P:L-valine import across plasma membrane"/>
    <property type="evidence" value="ECO:0007669"/>
    <property type="project" value="TreeGrafter"/>
</dbReference>
<dbReference type="GO" id="GO:0042941">
    <property type="term" value="P:D-alanine transmembrane transport"/>
    <property type="evidence" value="ECO:0007669"/>
    <property type="project" value="TreeGrafter"/>
</dbReference>
<feature type="domain" description="ABC transporter" evidence="4">
    <location>
        <begin position="4"/>
        <end position="237"/>
    </location>
</feature>
<dbReference type="GO" id="GO:0005886">
    <property type="term" value="C:plasma membrane"/>
    <property type="evidence" value="ECO:0007669"/>
    <property type="project" value="TreeGrafter"/>
</dbReference>
<keyword evidence="6" id="KW-1185">Reference proteome</keyword>
<evidence type="ECO:0000313" key="5">
    <source>
        <dbReference type="EMBL" id="TNC43657.1"/>
    </source>
</evidence>
<gene>
    <name evidence="5" type="ORF">FHG66_20900</name>
</gene>
<accession>A0A5C4MII5</accession>
<evidence type="ECO:0000256" key="3">
    <source>
        <dbReference type="ARBA" id="ARBA00022840"/>
    </source>
</evidence>
<dbReference type="SUPFAM" id="SSF52540">
    <property type="entry name" value="P-loop containing nucleoside triphosphate hydrolases"/>
    <property type="match status" value="1"/>
</dbReference>
<proteinExistence type="predicted"/>
<dbReference type="EMBL" id="VDFU01000063">
    <property type="protein sequence ID" value="TNC43657.1"/>
    <property type="molecule type" value="Genomic_DNA"/>
</dbReference>
<dbReference type="Gene3D" id="3.40.50.300">
    <property type="entry name" value="P-loop containing nucleotide triphosphate hydrolases"/>
    <property type="match status" value="1"/>
</dbReference>
<dbReference type="RefSeq" id="WP_139079083.1">
    <property type="nucleotide sequence ID" value="NZ_VDFU01000063.1"/>
</dbReference>
<evidence type="ECO:0000256" key="2">
    <source>
        <dbReference type="ARBA" id="ARBA00022741"/>
    </source>
</evidence>
<dbReference type="GO" id="GO:0015188">
    <property type="term" value="F:L-isoleucine transmembrane transporter activity"/>
    <property type="evidence" value="ECO:0007669"/>
    <property type="project" value="TreeGrafter"/>
</dbReference>
<dbReference type="GO" id="GO:0005524">
    <property type="term" value="F:ATP binding"/>
    <property type="evidence" value="ECO:0007669"/>
    <property type="project" value="UniProtKB-KW"/>
</dbReference>
<dbReference type="PROSITE" id="PS50893">
    <property type="entry name" value="ABC_TRANSPORTER_2"/>
    <property type="match status" value="1"/>
</dbReference>
<keyword evidence="2" id="KW-0547">Nucleotide-binding</keyword>
<dbReference type="InterPro" id="IPR003593">
    <property type="entry name" value="AAA+_ATPase"/>
</dbReference>
<keyword evidence="1" id="KW-0813">Transport</keyword>
<sequence length="239" mass="25838">MTILALQNVSKSFGALKVADGITFDVTEGEALGIIGPNGAGKSTLFNLITGNLKPDSGRVELMGRDVTRTSAMARCLMGVGRSFQIPQPFGGLTVFENLVVAATYGQGRSEREVTDRCAEVLERTGMMAKANVPASKLRLLDRKRLELARALATNPRLLLLDEIAGGLTEGECAALVETIQSIRAEGVTIVWIEHVLHALNSVVSRLLVLDFGRVIAIGHPREIMESREVREIYLGIDI</sequence>
<dbReference type="CDD" id="cd03219">
    <property type="entry name" value="ABC_Mj1267_LivG_branched"/>
    <property type="match status" value="1"/>
</dbReference>
<dbReference type="PANTHER" id="PTHR45772:SF7">
    <property type="entry name" value="AMINO ACID ABC TRANSPORTER ATP-BINDING PROTEIN"/>
    <property type="match status" value="1"/>
</dbReference>
<dbReference type="InterPro" id="IPR027417">
    <property type="entry name" value="P-loop_NTPase"/>
</dbReference>
<dbReference type="GO" id="GO:0005304">
    <property type="term" value="F:L-valine transmembrane transporter activity"/>
    <property type="evidence" value="ECO:0007669"/>
    <property type="project" value="TreeGrafter"/>
</dbReference>
<dbReference type="AlphaFoldDB" id="A0A5C4MII5"/>